<dbReference type="InterPro" id="IPR016039">
    <property type="entry name" value="Thiolase-like"/>
</dbReference>
<dbReference type="Proteomes" id="UP000626244">
    <property type="component" value="Unassembled WGS sequence"/>
</dbReference>
<dbReference type="CDD" id="cd00831">
    <property type="entry name" value="CHS_like"/>
    <property type="match status" value="1"/>
</dbReference>
<evidence type="ECO:0000313" key="7">
    <source>
        <dbReference type="EMBL" id="GGI12363.1"/>
    </source>
</evidence>
<dbReference type="InterPro" id="IPR011141">
    <property type="entry name" value="Polyketide_synthase_type-III"/>
</dbReference>
<accession>A0A8J3AL69</accession>
<comment type="similarity">
    <text evidence="1">Belongs to the thiolase-like superfamily. Chalcone/stilbene synthases family.</text>
</comment>
<evidence type="ECO:0000256" key="1">
    <source>
        <dbReference type="ARBA" id="ARBA00005531"/>
    </source>
</evidence>
<dbReference type="SUPFAM" id="SSF53901">
    <property type="entry name" value="Thiolase-like"/>
    <property type="match status" value="2"/>
</dbReference>
<keyword evidence="3" id="KW-0012">Acyltransferase</keyword>
<dbReference type="PANTHER" id="PTHR11877">
    <property type="entry name" value="HYDROXYMETHYLGLUTARYL-COA SYNTHASE"/>
    <property type="match status" value="1"/>
</dbReference>
<dbReference type="GO" id="GO:0030639">
    <property type="term" value="P:polyketide biosynthetic process"/>
    <property type="evidence" value="ECO:0007669"/>
    <property type="project" value="TreeGrafter"/>
</dbReference>
<sequence>MPLILSVGTAVPEHKINQENIVPFVRELFLSKYPSIDRLLSVFQNGEIQSRYLSKELSWYGVTHSFEEKNQMYVETAIQLSLDALKDCLDNNEFLSTEISIDEIDGIIFVSSTGISTPTIDAHIANILPFKSTIKRIPIWGLGCAGGASGIARAFDYCKAHPESNILLIAVELCSLTFQKDDLSKSNIIGTSLFADGAAAVLVIGDESKLKERTIHVALPNIEQTHSTLMSNSLDVMGWDVRNEGLFVIFSRDIPSIIKNWLEPVVTNFLSVNNILLNDVSHFIAHPGGKKVLDAYVDSLEIDETKTRISLDILKKYGNMSSCTVLFVLKEYMKLGKKNEHGLLCALGPGFSSELSLLKWIEC</sequence>
<gene>
    <name evidence="7" type="primary">bcsA</name>
    <name evidence="7" type="ORF">GCM10007380_12540</name>
</gene>
<feature type="domain" description="Chalcone/stilbene synthase N-terminal" evidence="5">
    <location>
        <begin position="3"/>
        <end position="204"/>
    </location>
</feature>
<comment type="caution">
    <text evidence="7">The sequence shown here is derived from an EMBL/GenBank/DDBJ whole genome shotgun (WGS) entry which is preliminary data.</text>
</comment>
<proteinExistence type="inferred from homology"/>
<keyword evidence="8" id="KW-1185">Reference proteome</keyword>
<reference evidence="8" key="1">
    <citation type="journal article" date="2019" name="Int. J. Syst. Evol. Microbiol.">
        <title>The Global Catalogue of Microorganisms (GCM) 10K type strain sequencing project: providing services to taxonomists for standard genome sequencing and annotation.</title>
        <authorList>
            <consortium name="The Broad Institute Genomics Platform"/>
            <consortium name="The Broad Institute Genome Sequencing Center for Infectious Disease"/>
            <person name="Wu L."/>
            <person name="Ma J."/>
        </authorList>
    </citation>
    <scope>NUCLEOTIDE SEQUENCE [LARGE SCALE GENOMIC DNA]</scope>
    <source>
        <strain evidence="8">CGMCC 1.14993</strain>
    </source>
</reference>
<dbReference type="PIRSF" id="PIRSF000451">
    <property type="entry name" value="PKS_III"/>
    <property type="match status" value="1"/>
</dbReference>
<dbReference type="RefSeq" id="WP_087999463.1">
    <property type="nucleotide sequence ID" value="NZ_BMHB01000001.1"/>
</dbReference>
<feature type="domain" description="Chalcone/stilbene synthase C-terminal" evidence="6">
    <location>
        <begin position="224"/>
        <end position="359"/>
    </location>
</feature>
<evidence type="ECO:0000259" key="5">
    <source>
        <dbReference type="Pfam" id="PF00195"/>
    </source>
</evidence>
<organism evidence="7 8">
    <name type="scientific">Gottfriedia solisilvae</name>
    <dbReference type="NCBI Taxonomy" id="1516104"/>
    <lineage>
        <taxon>Bacteria</taxon>
        <taxon>Bacillati</taxon>
        <taxon>Bacillota</taxon>
        <taxon>Bacilli</taxon>
        <taxon>Bacillales</taxon>
        <taxon>Bacillaceae</taxon>
        <taxon>Gottfriedia</taxon>
    </lineage>
</organism>
<dbReference type="OrthoDB" id="9786288at2"/>
<dbReference type="InterPro" id="IPR018088">
    <property type="entry name" value="Chalcone/stilbene_synthase_AS"/>
</dbReference>
<name>A0A8J3AL69_9BACI</name>
<dbReference type="PANTHER" id="PTHR11877:SF99">
    <property type="entry name" value="1,3,6,8-TETRAHYDROXYNAPHTHALENE SYNTHASE"/>
    <property type="match status" value="1"/>
</dbReference>
<dbReference type="PROSITE" id="PS00441">
    <property type="entry name" value="CHALCONE_SYNTH"/>
    <property type="match status" value="1"/>
</dbReference>
<dbReference type="Gene3D" id="3.40.47.10">
    <property type="match status" value="2"/>
</dbReference>
<protein>
    <submittedName>
        <fullName evidence="7">Putative chalcone synthase</fullName>
    </submittedName>
</protein>
<dbReference type="EMBL" id="BMHB01000001">
    <property type="protein sequence ID" value="GGI12363.1"/>
    <property type="molecule type" value="Genomic_DNA"/>
</dbReference>
<keyword evidence="2" id="KW-0808">Transferase</keyword>
<feature type="active site" description="Acyl-thioester intermediate" evidence="4">
    <location>
        <position position="144"/>
    </location>
</feature>
<evidence type="ECO:0000256" key="2">
    <source>
        <dbReference type="ARBA" id="ARBA00022679"/>
    </source>
</evidence>
<evidence type="ECO:0000313" key="8">
    <source>
        <dbReference type="Proteomes" id="UP000626244"/>
    </source>
</evidence>
<dbReference type="AlphaFoldDB" id="A0A8J3AL69"/>
<dbReference type="InterPro" id="IPR012328">
    <property type="entry name" value="Chalcone/stilbene_synt_C"/>
</dbReference>
<evidence type="ECO:0000256" key="3">
    <source>
        <dbReference type="ARBA" id="ARBA00023315"/>
    </source>
</evidence>
<dbReference type="InterPro" id="IPR001099">
    <property type="entry name" value="Chalcone/stilbene_synt_N"/>
</dbReference>
<evidence type="ECO:0000256" key="4">
    <source>
        <dbReference type="PIRSR" id="PIRSR000451-1"/>
    </source>
</evidence>
<dbReference type="Pfam" id="PF02797">
    <property type="entry name" value="Chal_sti_synt_C"/>
    <property type="match status" value="1"/>
</dbReference>
<dbReference type="GO" id="GO:0016747">
    <property type="term" value="F:acyltransferase activity, transferring groups other than amino-acyl groups"/>
    <property type="evidence" value="ECO:0007669"/>
    <property type="project" value="InterPro"/>
</dbReference>
<dbReference type="Pfam" id="PF00195">
    <property type="entry name" value="Chal_sti_synt_N"/>
    <property type="match status" value="1"/>
</dbReference>
<evidence type="ECO:0000259" key="6">
    <source>
        <dbReference type="Pfam" id="PF02797"/>
    </source>
</evidence>